<proteinExistence type="predicted"/>
<organism evidence="2">
    <name type="scientific">Pandoravirus macleodensis</name>
    <dbReference type="NCBI Taxonomy" id="2107707"/>
    <lineage>
        <taxon>Viruses</taxon>
        <taxon>Pandoravirus</taxon>
    </lineage>
</organism>
<name>A0A2U7UEJ4_9VIRU</name>
<evidence type="ECO:0000256" key="1">
    <source>
        <dbReference type="SAM" id="MobiDB-lite"/>
    </source>
</evidence>
<gene>
    <name evidence="2" type="ORF">pmac_cds_169</name>
</gene>
<accession>A0A2U7UEJ4</accession>
<dbReference type="KEGG" id="vg:36841312"/>
<dbReference type="EMBL" id="MG011691">
    <property type="protein sequence ID" value="AVK76857.1"/>
    <property type="molecule type" value="Genomic_DNA"/>
</dbReference>
<dbReference type="RefSeq" id="YP_009480853.1">
    <property type="nucleotide sequence ID" value="NC_037665.1"/>
</dbReference>
<sequence>MSATATRSHVPARRSLRNQKGSAPTSASYKSAAAVSATVDVEIRARIRAYRRRSSINPVDGGLYDWPVPLINAQLIKGIRESIEDDAIVIESPPPLSLAAVMPVPTQWPFWADTDERRARWTAMVTAQRTARNTIPQRSLDECNRCRMSIIDRHLDVHGPPDRYATGDAEWQKTARACDAARRMLDRLDYDNRASSLDVAVYEKMARDAQRLLVLIAERTEGLCSPGCRVSSYP</sequence>
<dbReference type="GeneID" id="36841312"/>
<evidence type="ECO:0000313" key="2">
    <source>
        <dbReference type="EMBL" id="AVK76857.1"/>
    </source>
</evidence>
<protein>
    <submittedName>
        <fullName evidence="2">Uncharacterized protein</fullName>
    </submittedName>
</protein>
<dbReference type="Proteomes" id="UP000249758">
    <property type="component" value="Segment"/>
</dbReference>
<feature type="region of interest" description="Disordered" evidence="1">
    <location>
        <begin position="1"/>
        <end position="29"/>
    </location>
</feature>
<reference evidence="2" key="1">
    <citation type="journal article" date="2018" name="Nat. Commun.">
        <title>Diversity and evolution of the emerging Pandoraviridae family.</title>
        <authorList>
            <person name="Legendre M."/>
            <person name="Fabre E."/>
            <person name="Poirot O."/>
            <person name="Jeudy S."/>
            <person name="Lartigue A."/>
            <person name="Alempic J.M."/>
            <person name="Beucher L."/>
            <person name="Philippe N."/>
            <person name="Bertaux L."/>
            <person name="Christo-Foroux E."/>
            <person name="Labadie K."/>
            <person name="Coute Y."/>
            <person name="Abergel C."/>
            <person name="Claverie J.M."/>
        </authorList>
    </citation>
    <scope>NUCLEOTIDE SEQUENCE [LARGE SCALE GENOMIC DNA]</scope>
    <source>
        <strain evidence="2">Macleodensis</strain>
    </source>
</reference>